<organism evidence="1 2">
    <name type="scientific">Flavobacterium cauense R2A-7</name>
    <dbReference type="NCBI Taxonomy" id="1341154"/>
    <lineage>
        <taxon>Bacteria</taxon>
        <taxon>Pseudomonadati</taxon>
        <taxon>Bacteroidota</taxon>
        <taxon>Flavobacteriia</taxon>
        <taxon>Flavobacteriales</taxon>
        <taxon>Flavobacteriaceae</taxon>
        <taxon>Flavobacterium</taxon>
    </lineage>
</organism>
<evidence type="ECO:0000313" key="2">
    <source>
        <dbReference type="Proteomes" id="UP000319848"/>
    </source>
</evidence>
<accession>V6RYT5</accession>
<keyword evidence="2" id="KW-1185">Reference proteome</keyword>
<protein>
    <submittedName>
        <fullName evidence="1">Uncharacterized protein</fullName>
    </submittedName>
</protein>
<evidence type="ECO:0000313" key="1">
    <source>
        <dbReference type="EMBL" id="TWI15156.1"/>
    </source>
</evidence>
<dbReference type="STRING" id="1341154.FCR2A7T_25950"/>
<reference evidence="1 2" key="1">
    <citation type="journal article" date="2015" name="Stand. Genomic Sci.">
        <title>Genomic Encyclopedia of Bacterial and Archaeal Type Strains, Phase III: the genomes of soil and plant-associated and newly described type strains.</title>
        <authorList>
            <person name="Whitman W.B."/>
            <person name="Woyke T."/>
            <person name="Klenk H.P."/>
            <person name="Zhou Y."/>
            <person name="Lilburn T.G."/>
            <person name="Beck B.J."/>
            <person name="De Vos P."/>
            <person name="Vandamme P."/>
            <person name="Eisen J.A."/>
            <person name="Garrity G."/>
            <person name="Hugenholtz P."/>
            <person name="Kyrpides N.C."/>
        </authorList>
    </citation>
    <scope>NUCLEOTIDE SEQUENCE [LARGE SCALE GENOMIC DNA]</scope>
    <source>
        <strain evidence="1 2">CGMCC 1.7270</strain>
    </source>
</reference>
<dbReference type="RefSeq" id="WP_023571688.1">
    <property type="nucleotide sequence ID" value="NZ_AVBI01000019.1"/>
</dbReference>
<name>V6RYT5_9FLAO</name>
<comment type="caution">
    <text evidence="1">The sequence shown here is derived from an EMBL/GenBank/DDBJ whole genome shotgun (WGS) entry which is preliminary data.</text>
</comment>
<proteinExistence type="predicted"/>
<gene>
    <name evidence="1" type="ORF">IP98_00145</name>
</gene>
<sequence length="141" mass="16695">MIKGTVISFEENSFSVEKTEQFIADHDLACKTMRSNDFISLFEKYDFTILENPNDVLYNIIDFIGRWEDDEKGAEIIEVIKSDSACLFCNIGNPVVAYKWIYKYNKLRDLEGRIVYEKKFGFRFEFKNNQLSHYGYCNSFR</sequence>
<dbReference type="AlphaFoldDB" id="V6RYT5"/>
<dbReference type="Proteomes" id="UP000319848">
    <property type="component" value="Unassembled WGS sequence"/>
</dbReference>
<dbReference type="OrthoDB" id="1377160at2"/>
<dbReference type="EMBL" id="VLKQ01000001">
    <property type="protein sequence ID" value="TWI15156.1"/>
    <property type="molecule type" value="Genomic_DNA"/>
</dbReference>